<dbReference type="EMBL" id="QGLF01000001">
    <property type="protein sequence ID" value="PWR23742.1"/>
    <property type="molecule type" value="Genomic_DNA"/>
</dbReference>
<reference evidence="3" key="1">
    <citation type="submission" date="2018-05" db="EMBL/GenBank/DDBJ databases">
        <title>Zavarzinia sp. HR-AS.</title>
        <authorList>
            <person name="Lee Y."/>
            <person name="Jeon C.O."/>
        </authorList>
    </citation>
    <scope>NUCLEOTIDE SEQUENCE [LARGE SCALE GENOMIC DNA]</scope>
    <source>
        <strain evidence="3">DSM 1231</strain>
    </source>
</reference>
<feature type="compositionally biased region" description="Basic and acidic residues" evidence="1">
    <location>
        <begin position="758"/>
        <end position="769"/>
    </location>
</feature>
<comment type="caution">
    <text evidence="2">The sequence shown here is derived from an EMBL/GenBank/DDBJ whole genome shotgun (WGS) entry which is preliminary data.</text>
</comment>
<keyword evidence="3" id="KW-1185">Reference proteome</keyword>
<accession>A0A317EB13</accession>
<evidence type="ECO:0000313" key="3">
    <source>
        <dbReference type="Proteomes" id="UP000246077"/>
    </source>
</evidence>
<organism evidence="2 3">
    <name type="scientific">Zavarzinia compransoris</name>
    <dbReference type="NCBI Taxonomy" id="1264899"/>
    <lineage>
        <taxon>Bacteria</taxon>
        <taxon>Pseudomonadati</taxon>
        <taxon>Pseudomonadota</taxon>
        <taxon>Alphaproteobacteria</taxon>
        <taxon>Rhodospirillales</taxon>
        <taxon>Zavarziniaceae</taxon>
        <taxon>Zavarzinia</taxon>
    </lineage>
</organism>
<sequence>MLLIAGVAIGVRLTMGPISLGFLSPMIEDGFAANPDGLRLSVSDTILTWSGVDSDVALQVVGVELRGRDGRLVARLPNAGINLSARALLSGVLAPTGITLAEAEVRVRRGADGTFELGLGGSLRSEPEPVAGGAEPASPIAEAVRFLRRGPGNAPSMRRLERLNLVRARFVFDDDVTQRRWVATDAAAELRRLENGQVSLSAAVELESAGEAVSFVAGGVIPAAADSDASLDLAFKGLVPALFDAGGATFGPAAGILMPLDGKIGLKIAPEGALRTVGFDVKAGEGGLDLPDFYPEGLNLDNIHLAGSFDLAGERLTLAALDITRGSFSLSAAGSATFGAAGLGLDLTVRLDKAMIDDLGTLWPVPLSVNGRRWVMQNIRGGTFSDGVFRLKVPPGGLEADVMAPDLVVGDFRVEGTAATYMAGLPPVGGIKARGHMLVDSLDVAIETGQVDMGADGVVTLAGASAHISDFDQPDQIGDIAFAAGGPVRAALALLNRPPLGYAAKLGIDPAGARGTHDTIARFVLPLVADLDLDNLKFETRSRVTGLGLDGIVGPFGLSDGDVTVEVDQTRASGAGKARLAGALLDLAWSENFTAKPGSVTTKLSAAGTFDDELRGKLGLDLGGRLLGPVDGKVTLEGRGAQIGAIEAEVKLDRAAIALPEFGYAKPAGEAAAVTFRLAPGKEQIRIENLRATSRELDIVGAAALTAKGEFLTLTASRIRLGRSNFSVTMTRPAAGQRYRMQMKGSVLDLAPYMAQEAPERRPEAERPDPGAPDGLPDFDLDVAFDRVILDDRANVNGLKATGSHSTGFWRALDARGTLGERNAPFAMRLTPVAGGRTLAIDAGDAGTIVRVLGGYSDIAGGTIRLTATIDDTKPNRPLAGDVDVRAFKVVQAPILARILTLGSLSGIAAAIGGQGIEFEGLKAKIRQDSAVLRIDKAQAFGNSIGMTLAGTYDTWGRSLSVGGTIVPSYGLNRILGAIPLVGDILTGGEGGGLFAFTYSVVGPVEDPAVTVNPLSALAPGILRDIVSAIDGTDSAAGAEAPPVIEVPPK</sequence>
<dbReference type="RefSeq" id="WP_109919772.1">
    <property type="nucleotide sequence ID" value="NZ_QGLF01000001.1"/>
</dbReference>
<evidence type="ECO:0000313" key="2">
    <source>
        <dbReference type="EMBL" id="PWR23742.1"/>
    </source>
</evidence>
<gene>
    <name evidence="2" type="ORF">DKG75_04030</name>
</gene>
<dbReference type="AlphaFoldDB" id="A0A317EB13"/>
<dbReference type="Proteomes" id="UP000246077">
    <property type="component" value="Unassembled WGS sequence"/>
</dbReference>
<proteinExistence type="predicted"/>
<evidence type="ECO:0008006" key="4">
    <source>
        <dbReference type="Google" id="ProtNLM"/>
    </source>
</evidence>
<name>A0A317EB13_9PROT</name>
<protein>
    <recommendedName>
        <fullName evidence="4">DUF3971 domain-containing protein</fullName>
    </recommendedName>
</protein>
<feature type="region of interest" description="Disordered" evidence="1">
    <location>
        <begin position="755"/>
        <end position="775"/>
    </location>
</feature>
<evidence type="ECO:0000256" key="1">
    <source>
        <dbReference type="SAM" id="MobiDB-lite"/>
    </source>
</evidence>